<feature type="domain" description="Pyridoxamine 5'-phosphate oxidase N-terminal" evidence="12">
    <location>
        <begin position="48"/>
        <end position="157"/>
    </location>
</feature>
<dbReference type="PIRSF" id="PIRSF000190">
    <property type="entry name" value="Pyd_amn-ph_oxd"/>
    <property type="match status" value="1"/>
</dbReference>
<dbReference type="AlphaFoldDB" id="A0A5K3FTW8"/>
<dbReference type="SUPFAM" id="SSF50475">
    <property type="entry name" value="FMN-binding split barrel"/>
    <property type="match status" value="1"/>
</dbReference>
<keyword evidence="8" id="KW-0285">Flavoprotein</keyword>
<keyword evidence="10" id="KW-0560">Oxidoreductase</keyword>
<dbReference type="PANTHER" id="PTHR10851">
    <property type="entry name" value="PYRIDOXINE-5-PHOSPHATE OXIDASE"/>
    <property type="match status" value="1"/>
</dbReference>
<comment type="cofactor">
    <cofactor evidence="1">
        <name>FMN</name>
        <dbReference type="ChEBI" id="CHEBI:58210"/>
    </cofactor>
</comment>
<feature type="domain" description="Pyridoxine 5'-phosphate oxidase dimerisation C-terminal" evidence="13">
    <location>
        <begin position="179"/>
        <end position="232"/>
    </location>
</feature>
<evidence type="ECO:0000313" key="14">
    <source>
        <dbReference type="WBParaSite" id="MCU_011669-RA"/>
    </source>
</evidence>
<evidence type="ECO:0000256" key="1">
    <source>
        <dbReference type="ARBA" id="ARBA00001917"/>
    </source>
</evidence>
<evidence type="ECO:0000256" key="9">
    <source>
        <dbReference type="ARBA" id="ARBA00022643"/>
    </source>
</evidence>
<reference evidence="14" key="1">
    <citation type="submission" date="2019-11" db="UniProtKB">
        <authorList>
            <consortium name="WormBaseParasite"/>
        </authorList>
    </citation>
    <scope>IDENTIFICATION</scope>
</reference>
<accession>A0A5K3FTW8</accession>
<dbReference type="GO" id="GO:0004733">
    <property type="term" value="F:pyridoxamine phosphate oxidase activity"/>
    <property type="evidence" value="ECO:0007669"/>
    <property type="project" value="UniProtKB-EC"/>
</dbReference>
<dbReference type="InterPro" id="IPR000659">
    <property type="entry name" value="Pyridox_Oxase"/>
</dbReference>
<evidence type="ECO:0000256" key="10">
    <source>
        <dbReference type="ARBA" id="ARBA00023002"/>
    </source>
</evidence>
<proteinExistence type="inferred from homology"/>
<comment type="pathway">
    <text evidence="3">Cofactor metabolism; pyridoxal 5'-phosphate salvage; pyridoxal 5'-phosphate from pyridoxamine 5'-phosphate: step 1/1.</text>
</comment>
<comment type="pathway">
    <text evidence="4">Cofactor metabolism; pyridoxal 5'-phosphate salvage; pyridoxal 5'-phosphate from pyridoxine 5'-phosphate: step 1/1.</text>
</comment>
<dbReference type="EC" id="1.4.3.5" evidence="7"/>
<sequence>MPLLDLKSLRIPYRTELDRLYDCSIKSKHPFEQFKIWFEEALAYPNLYEPNAMVLSTVSKCGRPSSRYVLLKGLDHRGFHFYTNSASKKGQDISHNPFVSLLFYWEPLKRQVRIDGKADLLPDAESVDYFNSRPKSSQVAAYVSDQSMPIKSDKQLLSDFENAQRKFQNDDTVPKPQSWVGYTVMPDRMEFWQGQTNRLHDRLLFFRLDQNEEVPEFAKAGEEGWYYERLAP</sequence>
<evidence type="ECO:0000256" key="5">
    <source>
        <dbReference type="ARBA" id="ARBA00007301"/>
    </source>
</evidence>
<dbReference type="NCBIfam" id="TIGR00558">
    <property type="entry name" value="pdxH"/>
    <property type="match status" value="1"/>
</dbReference>
<dbReference type="Pfam" id="PF01243">
    <property type="entry name" value="PNPOx_N"/>
    <property type="match status" value="1"/>
</dbReference>
<dbReference type="PANTHER" id="PTHR10851:SF0">
    <property type="entry name" value="PYRIDOXINE-5'-PHOSPHATE OXIDASE"/>
    <property type="match status" value="1"/>
</dbReference>
<evidence type="ECO:0000256" key="4">
    <source>
        <dbReference type="ARBA" id="ARBA00005037"/>
    </source>
</evidence>
<evidence type="ECO:0000256" key="8">
    <source>
        <dbReference type="ARBA" id="ARBA00022630"/>
    </source>
</evidence>
<dbReference type="NCBIfam" id="NF004231">
    <property type="entry name" value="PRK05679.1"/>
    <property type="match status" value="1"/>
</dbReference>
<evidence type="ECO:0000256" key="3">
    <source>
        <dbReference type="ARBA" id="ARBA00004738"/>
    </source>
</evidence>
<comment type="subunit">
    <text evidence="6">Homodimer.</text>
</comment>
<dbReference type="GO" id="GO:0008615">
    <property type="term" value="P:pyridoxine biosynthetic process"/>
    <property type="evidence" value="ECO:0007669"/>
    <property type="project" value="UniProtKB-KW"/>
</dbReference>
<dbReference type="FunFam" id="2.30.110.10:FF:000005">
    <property type="entry name" value="NAD(P)H-hydrate epimerase"/>
    <property type="match status" value="1"/>
</dbReference>
<dbReference type="Gene3D" id="2.30.110.10">
    <property type="entry name" value="Electron Transport, Fmn-binding Protein, Chain A"/>
    <property type="match status" value="1"/>
</dbReference>
<evidence type="ECO:0000256" key="11">
    <source>
        <dbReference type="ARBA" id="ARBA00023096"/>
    </source>
</evidence>
<dbReference type="InterPro" id="IPR011576">
    <property type="entry name" value="Pyridox_Oxase_N"/>
</dbReference>
<dbReference type="InterPro" id="IPR019576">
    <property type="entry name" value="Pyridoxamine_oxidase_dimer_C"/>
</dbReference>
<organism evidence="14">
    <name type="scientific">Mesocestoides corti</name>
    <name type="common">Flatworm</name>
    <dbReference type="NCBI Taxonomy" id="53468"/>
    <lineage>
        <taxon>Eukaryota</taxon>
        <taxon>Metazoa</taxon>
        <taxon>Spiralia</taxon>
        <taxon>Lophotrochozoa</taxon>
        <taxon>Platyhelminthes</taxon>
        <taxon>Cestoda</taxon>
        <taxon>Eucestoda</taxon>
        <taxon>Cyclophyllidea</taxon>
        <taxon>Mesocestoididae</taxon>
        <taxon>Mesocestoides</taxon>
    </lineage>
</organism>
<keyword evidence="11" id="KW-0664">Pyridoxine biosynthesis</keyword>
<dbReference type="WBParaSite" id="MCU_011669-RA">
    <property type="protein sequence ID" value="MCU_011669-RA"/>
    <property type="gene ID" value="MCU_011669"/>
</dbReference>
<dbReference type="UniPathway" id="UPA01068">
    <property type="reaction ID" value="UER00304"/>
</dbReference>
<dbReference type="PROSITE" id="PS01064">
    <property type="entry name" value="PYRIDOX_OXIDASE"/>
    <property type="match status" value="1"/>
</dbReference>
<dbReference type="InterPro" id="IPR019740">
    <property type="entry name" value="Pyridox_Oxase_CS"/>
</dbReference>
<name>A0A5K3FTW8_MESCO</name>
<keyword evidence="9" id="KW-0288">FMN</keyword>
<evidence type="ECO:0000256" key="2">
    <source>
        <dbReference type="ARBA" id="ARBA00003691"/>
    </source>
</evidence>
<evidence type="ECO:0000259" key="13">
    <source>
        <dbReference type="Pfam" id="PF10590"/>
    </source>
</evidence>
<dbReference type="InterPro" id="IPR012349">
    <property type="entry name" value="Split_barrel_FMN-bd"/>
</dbReference>
<evidence type="ECO:0000256" key="7">
    <source>
        <dbReference type="ARBA" id="ARBA00012801"/>
    </source>
</evidence>
<protein>
    <recommendedName>
        <fullName evidence="7">pyridoxal 5'-phosphate synthase</fullName>
        <ecNumber evidence="7">1.4.3.5</ecNumber>
    </recommendedName>
</protein>
<dbReference type="HAMAP" id="MF_01629">
    <property type="entry name" value="PdxH"/>
    <property type="match status" value="1"/>
</dbReference>
<dbReference type="GO" id="GO:0010181">
    <property type="term" value="F:FMN binding"/>
    <property type="evidence" value="ECO:0007669"/>
    <property type="project" value="InterPro"/>
</dbReference>
<comment type="similarity">
    <text evidence="5">Belongs to the pyridoxamine 5'-phosphate oxidase family.</text>
</comment>
<dbReference type="Pfam" id="PF10590">
    <property type="entry name" value="PNP_phzG_C"/>
    <property type="match status" value="1"/>
</dbReference>
<evidence type="ECO:0000259" key="12">
    <source>
        <dbReference type="Pfam" id="PF01243"/>
    </source>
</evidence>
<comment type="function">
    <text evidence="2">Catalyzes the oxidation of either pyridoxine 5'-phosphate (PNP) or pyridoxamine 5'-phosphate (PMP) into pyridoxal 5'-phosphate (PLP).</text>
</comment>
<evidence type="ECO:0000256" key="6">
    <source>
        <dbReference type="ARBA" id="ARBA00011738"/>
    </source>
</evidence>